<reference evidence="1 2" key="1">
    <citation type="journal article" date="2017" name="Nature">
        <title>The Apostasia genome and the evolution of orchids.</title>
        <authorList>
            <person name="Zhang G.Q."/>
            <person name="Liu K.W."/>
            <person name="Li Z."/>
            <person name="Lohaus R."/>
            <person name="Hsiao Y.Y."/>
            <person name="Niu S.C."/>
            <person name="Wang J.Y."/>
            <person name="Lin Y.C."/>
            <person name="Xu Q."/>
            <person name="Chen L.J."/>
            <person name="Yoshida K."/>
            <person name="Fujiwara S."/>
            <person name="Wang Z.W."/>
            <person name="Zhang Y.Q."/>
            <person name="Mitsuda N."/>
            <person name="Wang M."/>
            <person name="Liu G.H."/>
            <person name="Pecoraro L."/>
            <person name="Huang H.X."/>
            <person name="Xiao X.J."/>
            <person name="Lin M."/>
            <person name="Wu X.Y."/>
            <person name="Wu W.L."/>
            <person name="Chen Y.Y."/>
            <person name="Chang S.B."/>
            <person name="Sakamoto S."/>
            <person name="Ohme-Takagi M."/>
            <person name="Yagi M."/>
            <person name="Zeng S.J."/>
            <person name="Shen C.Y."/>
            <person name="Yeh C.M."/>
            <person name="Luo Y.B."/>
            <person name="Tsai W.C."/>
            <person name="Van de Peer Y."/>
            <person name="Liu Z.J."/>
        </authorList>
    </citation>
    <scope>NUCLEOTIDE SEQUENCE [LARGE SCALE GENOMIC DNA]</scope>
    <source>
        <strain evidence="2">cv. Shenzhen</strain>
        <tissue evidence="1">Stem</tissue>
    </source>
</reference>
<accession>A0A2I0AVT7</accession>
<evidence type="ECO:0000313" key="2">
    <source>
        <dbReference type="Proteomes" id="UP000236161"/>
    </source>
</evidence>
<proteinExistence type="predicted"/>
<dbReference type="EMBL" id="KZ451945">
    <property type="protein sequence ID" value="PKA59665.1"/>
    <property type="molecule type" value="Genomic_DNA"/>
</dbReference>
<dbReference type="AlphaFoldDB" id="A0A2I0AVT7"/>
<keyword evidence="2" id="KW-1185">Reference proteome</keyword>
<evidence type="ECO:0000313" key="1">
    <source>
        <dbReference type="EMBL" id="PKA59665.1"/>
    </source>
</evidence>
<dbReference type="Proteomes" id="UP000236161">
    <property type="component" value="Unassembled WGS sequence"/>
</dbReference>
<gene>
    <name evidence="1" type="ORF">AXF42_Ash021280</name>
</gene>
<protein>
    <submittedName>
        <fullName evidence="1">Uncharacterized protein</fullName>
    </submittedName>
</protein>
<sequence length="122" mass="13738">MLRWRWSGVLLEDWPHPGGRLLPLAGYAPFWVIQLFWHADGEDVEVRRSELRVGEALLQRTLPTLLVTVGPPSPANRHRDTVCHSVAQAKEILRLKVGRCVARSLAHLLVANEITFTGYAPL</sequence>
<name>A0A2I0AVT7_9ASPA</name>
<organism evidence="1 2">
    <name type="scientific">Apostasia shenzhenica</name>
    <dbReference type="NCBI Taxonomy" id="1088818"/>
    <lineage>
        <taxon>Eukaryota</taxon>
        <taxon>Viridiplantae</taxon>
        <taxon>Streptophyta</taxon>
        <taxon>Embryophyta</taxon>
        <taxon>Tracheophyta</taxon>
        <taxon>Spermatophyta</taxon>
        <taxon>Magnoliopsida</taxon>
        <taxon>Liliopsida</taxon>
        <taxon>Asparagales</taxon>
        <taxon>Orchidaceae</taxon>
        <taxon>Apostasioideae</taxon>
        <taxon>Apostasia</taxon>
    </lineage>
</organism>